<reference evidence="3" key="1">
    <citation type="submission" date="2021-03" db="EMBL/GenBank/DDBJ databases">
        <title>The complete genome sequence of Acetobacter sp. TBRC 12339.</title>
        <authorList>
            <person name="Charoenyingcharoen P."/>
            <person name="Yukphan P."/>
        </authorList>
    </citation>
    <scope>NUCLEOTIDE SEQUENCE</scope>
    <source>
        <strain evidence="3">TBRC 12339</strain>
    </source>
</reference>
<dbReference type="AlphaFoldDB" id="A0A939HJ44"/>
<evidence type="ECO:0000313" key="4">
    <source>
        <dbReference type="Proteomes" id="UP000664073"/>
    </source>
</evidence>
<dbReference type="EMBL" id="JAFVMH010000002">
    <property type="protein sequence ID" value="MBO1324392.1"/>
    <property type="molecule type" value="Genomic_DNA"/>
</dbReference>
<name>A0A939HJ44_9PROT</name>
<accession>A0A939HJ44</accession>
<feature type="chain" id="PRO_5036967504" description="Lipocalin-like domain-containing protein" evidence="2">
    <location>
        <begin position="24"/>
        <end position="169"/>
    </location>
</feature>
<organism evidence="3 4">
    <name type="scientific">Acetobacter garciniae</name>
    <dbReference type="NCBI Taxonomy" id="2817435"/>
    <lineage>
        <taxon>Bacteria</taxon>
        <taxon>Pseudomonadati</taxon>
        <taxon>Pseudomonadota</taxon>
        <taxon>Alphaproteobacteria</taxon>
        <taxon>Acetobacterales</taxon>
        <taxon>Acetobacteraceae</taxon>
        <taxon>Acetobacter</taxon>
    </lineage>
</organism>
<proteinExistence type="predicted"/>
<keyword evidence="2" id="KW-0732">Signal</keyword>
<keyword evidence="4" id="KW-1185">Reference proteome</keyword>
<feature type="signal peptide" evidence="2">
    <location>
        <begin position="1"/>
        <end position="23"/>
    </location>
</feature>
<feature type="region of interest" description="Disordered" evidence="1">
    <location>
        <begin position="27"/>
        <end position="61"/>
    </location>
</feature>
<sequence>MTRFPALLAATALAVFPACHALAAPATPQAPAAGPQAGQISAQSAGQSGGQTTGQTNAAPAGTAASYPQALFNGQWTVLAMTDPIRVMSNRALGPAARLLVALPQDYAKIVGQARFALARVNGTTWEGAQDNLHASFSLVSENSARLLITSKDGHRMDLPLYRVETPTP</sequence>
<evidence type="ECO:0000256" key="1">
    <source>
        <dbReference type="SAM" id="MobiDB-lite"/>
    </source>
</evidence>
<comment type="caution">
    <text evidence="3">The sequence shown here is derived from an EMBL/GenBank/DDBJ whole genome shotgun (WGS) entry which is preliminary data.</text>
</comment>
<dbReference type="Proteomes" id="UP000664073">
    <property type="component" value="Unassembled WGS sequence"/>
</dbReference>
<feature type="compositionally biased region" description="Low complexity" evidence="1">
    <location>
        <begin position="27"/>
        <end position="46"/>
    </location>
</feature>
<evidence type="ECO:0000313" key="3">
    <source>
        <dbReference type="EMBL" id="MBO1324392.1"/>
    </source>
</evidence>
<dbReference type="RefSeq" id="WP_207845096.1">
    <property type="nucleotide sequence ID" value="NZ_JAFVMH010000002.1"/>
</dbReference>
<protein>
    <recommendedName>
        <fullName evidence="5">Lipocalin-like domain-containing protein</fullName>
    </recommendedName>
</protein>
<evidence type="ECO:0008006" key="5">
    <source>
        <dbReference type="Google" id="ProtNLM"/>
    </source>
</evidence>
<evidence type="ECO:0000256" key="2">
    <source>
        <dbReference type="SAM" id="SignalP"/>
    </source>
</evidence>
<gene>
    <name evidence="3" type="ORF">J2D77_04355</name>
</gene>